<dbReference type="EMBL" id="BMWH01000004">
    <property type="protein sequence ID" value="GGZ80281.1"/>
    <property type="molecule type" value="Genomic_DNA"/>
</dbReference>
<proteinExistence type="predicted"/>
<evidence type="ECO:0000259" key="4">
    <source>
        <dbReference type="Pfam" id="PF04586"/>
    </source>
</evidence>
<comment type="caution">
    <text evidence="5">The sequence shown here is derived from an EMBL/GenBank/DDBJ whole genome shotgun (WGS) entry which is preliminary data.</text>
</comment>
<dbReference type="GO" id="GO:0006508">
    <property type="term" value="P:proteolysis"/>
    <property type="evidence" value="ECO:0007669"/>
    <property type="project" value="UniProtKB-KW"/>
</dbReference>
<name>A0A918V8L0_9ACTN</name>
<organism evidence="5 6">
    <name type="scientific">Streptomyces echinoruber</name>
    <dbReference type="NCBI Taxonomy" id="68898"/>
    <lineage>
        <taxon>Bacteria</taxon>
        <taxon>Bacillati</taxon>
        <taxon>Actinomycetota</taxon>
        <taxon>Actinomycetes</taxon>
        <taxon>Kitasatosporales</taxon>
        <taxon>Streptomycetaceae</taxon>
        <taxon>Streptomyces</taxon>
    </lineage>
</organism>
<evidence type="ECO:0000256" key="3">
    <source>
        <dbReference type="ARBA" id="ARBA00022801"/>
    </source>
</evidence>
<dbReference type="Proteomes" id="UP000623010">
    <property type="component" value="Unassembled WGS sequence"/>
</dbReference>
<keyword evidence="2" id="KW-0645">Protease</keyword>
<keyword evidence="1" id="KW-1188">Viral release from host cell</keyword>
<evidence type="ECO:0000256" key="1">
    <source>
        <dbReference type="ARBA" id="ARBA00022612"/>
    </source>
</evidence>
<protein>
    <recommendedName>
        <fullName evidence="4">Prohead serine protease domain-containing protein</fullName>
    </recommendedName>
</protein>
<reference evidence="5" key="2">
    <citation type="submission" date="2020-09" db="EMBL/GenBank/DDBJ databases">
        <authorList>
            <person name="Sun Q."/>
            <person name="Ohkuma M."/>
        </authorList>
    </citation>
    <scope>NUCLEOTIDE SEQUENCE</scope>
    <source>
        <strain evidence="5">JCM 5016</strain>
    </source>
</reference>
<reference evidence="5" key="1">
    <citation type="journal article" date="2014" name="Int. J. Syst. Evol. Microbiol.">
        <title>Complete genome sequence of Corynebacterium casei LMG S-19264T (=DSM 44701T), isolated from a smear-ripened cheese.</title>
        <authorList>
            <consortium name="US DOE Joint Genome Institute (JGI-PGF)"/>
            <person name="Walter F."/>
            <person name="Albersmeier A."/>
            <person name="Kalinowski J."/>
            <person name="Ruckert C."/>
        </authorList>
    </citation>
    <scope>NUCLEOTIDE SEQUENCE</scope>
    <source>
        <strain evidence="5">JCM 5016</strain>
    </source>
</reference>
<evidence type="ECO:0000256" key="2">
    <source>
        <dbReference type="ARBA" id="ARBA00022670"/>
    </source>
</evidence>
<keyword evidence="3" id="KW-0378">Hydrolase</keyword>
<evidence type="ECO:0000313" key="5">
    <source>
        <dbReference type="EMBL" id="GGZ80281.1"/>
    </source>
</evidence>
<feature type="domain" description="Prohead serine protease" evidence="4">
    <location>
        <begin position="51"/>
        <end position="200"/>
    </location>
</feature>
<dbReference type="GO" id="GO:0008233">
    <property type="term" value="F:peptidase activity"/>
    <property type="evidence" value="ECO:0007669"/>
    <property type="project" value="UniProtKB-KW"/>
</dbReference>
<evidence type="ECO:0000313" key="6">
    <source>
        <dbReference type="Proteomes" id="UP000623010"/>
    </source>
</evidence>
<dbReference type="Pfam" id="PF04586">
    <property type="entry name" value="Peptidase_S78"/>
    <property type="match status" value="1"/>
</dbReference>
<sequence>MSDMNALRAQAAAARSAAAGTTPMAVPRDRPECPDLRFTSQLRAKKVTRDDGMEWYQVEGYASVFEQGYEMWDWYGPYTEIVSAGAADETLAADPEVVFRFNHAGTPMASTRNGRLELWVDETGLGNRAWLNPKRTDVQDLVRAIEDQDVREQSFMFRITSGQWSPDYTEYRIESFDLERGDVGPVTYGANPHTSISARSGELLAAIPSLPPLAAREALTRLAQRADIGIGPSAPGIQSPAHLMGSLPPVPAPAPAAPQRQGRSIALLRTQLLVTSDED</sequence>
<gene>
    <name evidence="5" type="ORF">GCM10010389_17600</name>
</gene>
<keyword evidence="6" id="KW-1185">Reference proteome</keyword>
<dbReference type="AlphaFoldDB" id="A0A918V8L0"/>
<dbReference type="InterPro" id="IPR054613">
    <property type="entry name" value="Peptidase_S78_dom"/>
</dbReference>
<accession>A0A918V8L0</accession>